<proteinExistence type="predicted"/>
<comment type="caution">
    <text evidence="1">The sequence shown here is derived from an EMBL/GenBank/DDBJ whole genome shotgun (WGS) entry which is preliminary data.</text>
</comment>
<organism evidence="1 2">
    <name type="scientific">Dissulfurirhabdus thermomarina</name>
    <dbReference type="NCBI Taxonomy" id="1765737"/>
    <lineage>
        <taxon>Bacteria</taxon>
        <taxon>Deltaproteobacteria</taxon>
        <taxon>Dissulfurirhabdaceae</taxon>
        <taxon>Dissulfurirhabdus</taxon>
    </lineage>
</organism>
<dbReference type="InterPro" id="IPR014948">
    <property type="entry name" value="BrxA"/>
</dbReference>
<sequence length="266" mass="30369">MDVNKDVRRKYSTAISKGAGMIEETRRLLEYWRPGEPLDDFTLRVQEDGLLGNSTAYRTRDVVRRVFAPRFLKPTDKPARILKHVLSSGMAGRVFTELLFISTARRDPLVYDFTVREYWPAVRRGRSVLDTDSMLSFLSEAHYDGRLENQWSEKVSVRIARCVLGLLRDIGFLREVARGRREIVNYRMSDEGAALLARDLHESGVTDSSLCDHPDWGLFGMNASEVVERLDGLGEHRGLIVQRAGSVVHFTWTVKSIEELIDVLAR</sequence>
<reference evidence="1 2" key="1">
    <citation type="submission" date="2020-02" db="EMBL/GenBank/DDBJ databases">
        <title>Comparative genomics of sulfur disproportionating microorganisms.</title>
        <authorList>
            <person name="Ward L.M."/>
            <person name="Bertran E."/>
            <person name="Johnston D.T."/>
        </authorList>
    </citation>
    <scope>NUCLEOTIDE SEQUENCE [LARGE SCALE GENOMIC DNA]</scope>
    <source>
        <strain evidence="1 2">DSM 100025</strain>
    </source>
</reference>
<dbReference type="AlphaFoldDB" id="A0A6N9TKG5"/>
<keyword evidence="2" id="KW-1185">Reference proteome</keyword>
<accession>A0A6N9TKG5</accession>
<gene>
    <name evidence="1" type="ORF">G3N55_01865</name>
</gene>
<dbReference type="Pfam" id="PF08849">
    <property type="entry name" value="BrxA"/>
    <property type="match status" value="1"/>
</dbReference>
<dbReference type="EMBL" id="JAAGRR010000010">
    <property type="protein sequence ID" value="NDY41599.1"/>
    <property type="molecule type" value="Genomic_DNA"/>
</dbReference>
<dbReference type="InterPro" id="IPR023137">
    <property type="entry name" value="BrxA_sf"/>
</dbReference>
<name>A0A6N9TKG5_DISTH</name>
<dbReference type="RefSeq" id="WP_163297757.1">
    <property type="nucleotide sequence ID" value="NZ_JAAGRR010000010.1"/>
</dbReference>
<evidence type="ECO:0000313" key="2">
    <source>
        <dbReference type="Proteomes" id="UP000469346"/>
    </source>
</evidence>
<protein>
    <submittedName>
        <fullName evidence="1">DUF1819 family protein</fullName>
    </submittedName>
</protein>
<dbReference type="Proteomes" id="UP000469346">
    <property type="component" value="Unassembled WGS sequence"/>
</dbReference>
<dbReference type="Gene3D" id="1.10.3540.10">
    <property type="entry name" value="uncharacterized protein from magnetospirillum magneticum domain"/>
    <property type="match status" value="1"/>
</dbReference>
<evidence type="ECO:0000313" key="1">
    <source>
        <dbReference type="EMBL" id="NDY41599.1"/>
    </source>
</evidence>